<keyword evidence="3" id="KW-0762">Sugar transport</keyword>
<dbReference type="RefSeq" id="WP_006441946.1">
    <property type="nucleotide sequence ID" value="NZ_GG657759.1"/>
</dbReference>
<dbReference type="PANTHER" id="PTHR30036">
    <property type="entry name" value="D-XYLOSE-BINDING PERIPLASMIC PROTEIN"/>
    <property type="match status" value="1"/>
</dbReference>
<evidence type="ECO:0000256" key="2">
    <source>
        <dbReference type="ARBA" id="ARBA00022448"/>
    </source>
</evidence>
<evidence type="ECO:0000313" key="12">
    <source>
        <dbReference type="EMBL" id="EEG75383.1"/>
    </source>
</evidence>
<proteinExistence type="predicted"/>
<evidence type="ECO:0000256" key="1">
    <source>
        <dbReference type="ARBA" id="ARBA00004196"/>
    </source>
</evidence>
<protein>
    <recommendedName>
        <fullName evidence="9">D-galactose/methyl-galactoside binding periplasmic protein MglB</fullName>
    </recommendedName>
</protein>
<dbReference type="InterPro" id="IPR050555">
    <property type="entry name" value="Bact_Solute-Bind_Prot2"/>
</dbReference>
<reference evidence="12" key="2">
    <citation type="submission" date="2013-06" db="EMBL/GenBank/DDBJ databases">
        <title>Draft genome sequence of Clostridium hylemonae (DSM 15053).</title>
        <authorList>
            <person name="Sudarsanam P."/>
            <person name="Ley R."/>
            <person name="Guruge J."/>
            <person name="Turnbaugh P.J."/>
            <person name="Mahowald M."/>
            <person name="Liep D."/>
            <person name="Gordon J."/>
        </authorList>
    </citation>
    <scope>NUCLEOTIDE SEQUENCE</scope>
    <source>
        <strain evidence="12">DSM 15053</strain>
    </source>
</reference>
<dbReference type="GO" id="GO:0046872">
    <property type="term" value="F:metal ion binding"/>
    <property type="evidence" value="ECO:0007669"/>
    <property type="project" value="UniProtKB-KW"/>
</dbReference>
<evidence type="ECO:0000256" key="9">
    <source>
        <dbReference type="ARBA" id="ARBA00034344"/>
    </source>
</evidence>
<dbReference type="HOGENOM" id="CLU_037628_3_1_9"/>
<dbReference type="Proteomes" id="UP000004893">
    <property type="component" value="Unassembled WGS sequence"/>
</dbReference>
<reference evidence="12" key="1">
    <citation type="submission" date="2009-02" db="EMBL/GenBank/DDBJ databases">
        <authorList>
            <person name="Fulton L."/>
            <person name="Clifton S."/>
            <person name="Fulton B."/>
            <person name="Xu J."/>
            <person name="Minx P."/>
            <person name="Pepin K.H."/>
            <person name="Johnson M."/>
            <person name="Bhonagiri V."/>
            <person name="Nash W.E."/>
            <person name="Mardis E.R."/>
            <person name="Wilson R.K."/>
        </authorList>
    </citation>
    <scope>NUCLEOTIDE SEQUENCE [LARGE SCALE GENOMIC DNA]</scope>
    <source>
        <strain evidence="12">DSM 15053</strain>
    </source>
</reference>
<evidence type="ECO:0000256" key="8">
    <source>
        <dbReference type="ARBA" id="ARBA00034323"/>
    </source>
</evidence>
<keyword evidence="2" id="KW-0813">Transport</keyword>
<feature type="chain" id="PRO_5002896603" description="D-galactose/methyl-galactoside binding periplasmic protein MglB" evidence="10">
    <location>
        <begin position="28"/>
        <end position="350"/>
    </location>
</feature>
<dbReference type="STRING" id="553973.CLOHYLEM_04613"/>
<keyword evidence="4" id="KW-0479">Metal-binding</keyword>
<dbReference type="PROSITE" id="PS51257">
    <property type="entry name" value="PROKAR_LIPOPROTEIN"/>
    <property type="match status" value="1"/>
</dbReference>
<accession>C0BXS6</accession>
<dbReference type="GO" id="GO:0030246">
    <property type="term" value="F:carbohydrate binding"/>
    <property type="evidence" value="ECO:0007669"/>
    <property type="project" value="InterPro"/>
</dbReference>
<comment type="subcellular location">
    <subcellularLocation>
        <location evidence="1">Cell envelope</location>
    </subcellularLocation>
</comment>
<keyword evidence="7" id="KW-0106">Calcium</keyword>
<evidence type="ECO:0000256" key="10">
    <source>
        <dbReference type="SAM" id="SignalP"/>
    </source>
</evidence>
<dbReference type="InterPro" id="IPR025997">
    <property type="entry name" value="SBP_2_dom"/>
</dbReference>
<evidence type="ECO:0000313" key="13">
    <source>
        <dbReference type="Proteomes" id="UP000004893"/>
    </source>
</evidence>
<evidence type="ECO:0000256" key="3">
    <source>
        <dbReference type="ARBA" id="ARBA00022597"/>
    </source>
</evidence>
<organism evidence="12 13">
    <name type="scientific">[Clostridium] hylemonae DSM 15053</name>
    <dbReference type="NCBI Taxonomy" id="553973"/>
    <lineage>
        <taxon>Bacteria</taxon>
        <taxon>Bacillati</taxon>
        <taxon>Bacillota</taxon>
        <taxon>Clostridia</taxon>
        <taxon>Lachnospirales</taxon>
        <taxon>Lachnospiraceae</taxon>
    </lineage>
</organism>
<gene>
    <name evidence="12" type="ORF">CLOHYLEM_04613</name>
</gene>
<evidence type="ECO:0000256" key="6">
    <source>
        <dbReference type="ARBA" id="ARBA00022764"/>
    </source>
</evidence>
<evidence type="ECO:0000259" key="11">
    <source>
        <dbReference type="Pfam" id="PF13407"/>
    </source>
</evidence>
<dbReference type="CDD" id="cd01539">
    <property type="entry name" value="PBP1_GGBP"/>
    <property type="match status" value="1"/>
</dbReference>
<dbReference type="SUPFAM" id="SSF53822">
    <property type="entry name" value="Periplasmic binding protein-like I"/>
    <property type="match status" value="1"/>
</dbReference>
<sequence length="350" mass="38437">MKSLRFTMAGVCLAGLLTLTVAGCAQNAERDKKDTIKIGVAIYRGDDAFISSVSSSMEEAVKEKEEELDRKIIVNIADAKNSQGSQNDQVDDFISKGYDVICVNMVDRTAAAVIVDKAKEAGIPIIFFNREPVEEDMGIWDQTYYVGTDAKEAGELEGQIVADAFKAAPEQIDKNGDGKLQYVMLEGEQVHQDSLIRTEYSVKTILKEGIPTEKLASGTGNWMRSPAYELMQEWIKEYGDRIEAVISNNDEMAMGAVEALEENGMTGSSGPIVVGIDGTRDGLEKIVKGEMIGTVMNVAQKQAECMVEIACYCAQDENPKGQVEYLNGRYVRIPHYIVTADNIDEVINDK</sequence>
<feature type="domain" description="Periplasmic binding protein" evidence="11">
    <location>
        <begin position="38"/>
        <end position="315"/>
    </location>
</feature>
<name>C0BXS6_9FIRM</name>
<keyword evidence="6" id="KW-0574">Periplasm</keyword>
<dbReference type="Gene3D" id="3.40.50.2300">
    <property type="match status" value="2"/>
</dbReference>
<comment type="subunit">
    <text evidence="8">The ABC transporter complex is composed of one ATP-binding protein (MglA), two transmembrane proteins (MglC) and a solute-binding protein (MglB).</text>
</comment>
<keyword evidence="13" id="KW-1185">Reference proteome</keyword>
<dbReference type="InterPro" id="IPR028082">
    <property type="entry name" value="Peripla_BP_I"/>
</dbReference>
<dbReference type="InterPro" id="IPR044085">
    <property type="entry name" value="MglB-like_PBP1"/>
</dbReference>
<evidence type="ECO:0000256" key="7">
    <source>
        <dbReference type="ARBA" id="ARBA00022837"/>
    </source>
</evidence>
<dbReference type="eggNOG" id="COG1879">
    <property type="taxonomic scope" value="Bacteria"/>
</dbReference>
<dbReference type="Pfam" id="PF13407">
    <property type="entry name" value="Peripla_BP_4"/>
    <property type="match status" value="1"/>
</dbReference>
<evidence type="ECO:0000256" key="4">
    <source>
        <dbReference type="ARBA" id="ARBA00022723"/>
    </source>
</evidence>
<evidence type="ECO:0000256" key="5">
    <source>
        <dbReference type="ARBA" id="ARBA00022729"/>
    </source>
</evidence>
<dbReference type="EMBL" id="ABYI02000012">
    <property type="protein sequence ID" value="EEG75383.1"/>
    <property type="molecule type" value="Genomic_DNA"/>
</dbReference>
<dbReference type="PANTHER" id="PTHR30036:SF2">
    <property type="entry name" value="D-GALACTOSE_METHYL-GALACTOSIDE BINDING PERIPLASMIC PROTEIN MGLB"/>
    <property type="match status" value="1"/>
</dbReference>
<feature type="signal peptide" evidence="10">
    <location>
        <begin position="1"/>
        <end position="27"/>
    </location>
</feature>
<dbReference type="AlphaFoldDB" id="C0BXS6"/>
<comment type="caution">
    <text evidence="12">The sequence shown here is derived from an EMBL/GenBank/DDBJ whole genome shotgun (WGS) entry which is preliminary data.</text>
</comment>
<keyword evidence="5 10" id="KW-0732">Signal</keyword>
<dbReference type="GO" id="GO:0030288">
    <property type="term" value="C:outer membrane-bounded periplasmic space"/>
    <property type="evidence" value="ECO:0007669"/>
    <property type="project" value="TreeGrafter"/>
</dbReference>